<proteinExistence type="inferred from homology"/>
<evidence type="ECO:0000313" key="9">
    <source>
        <dbReference type="EMBL" id="ADB15460.1"/>
    </source>
</evidence>
<dbReference type="AlphaFoldDB" id="D2R682"/>
<dbReference type="eggNOG" id="COG0578">
    <property type="taxonomic scope" value="Bacteria"/>
</dbReference>
<evidence type="ECO:0000259" key="7">
    <source>
        <dbReference type="Pfam" id="PF01266"/>
    </source>
</evidence>
<dbReference type="Gene3D" id="3.30.9.10">
    <property type="entry name" value="D-Amino Acid Oxidase, subunit A, domain 2"/>
    <property type="match status" value="1"/>
</dbReference>
<dbReference type="GO" id="GO:0046168">
    <property type="term" value="P:glycerol-3-phosphate catabolic process"/>
    <property type="evidence" value="ECO:0007669"/>
    <property type="project" value="TreeGrafter"/>
</dbReference>
<dbReference type="InterPro" id="IPR006076">
    <property type="entry name" value="FAD-dep_OxRdtase"/>
</dbReference>
<dbReference type="InterPro" id="IPR000447">
    <property type="entry name" value="G3P_DH_FAD-dep"/>
</dbReference>
<evidence type="ECO:0000256" key="1">
    <source>
        <dbReference type="ARBA" id="ARBA00001974"/>
    </source>
</evidence>
<dbReference type="Gene3D" id="1.10.8.870">
    <property type="entry name" value="Alpha-glycerophosphate oxidase, cap domain"/>
    <property type="match status" value="1"/>
</dbReference>
<dbReference type="GO" id="GO:0006071">
    <property type="term" value="P:glycerol metabolic process"/>
    <property type="evidence" value="ECO:0007669"/>
    <property type="project" value="UniProtKB-KW"/>
</dbReference>
<dbReference type="Pfam" id="PF01266">
    <property type="entry name" value="DAO"/>
    <property type="match status" value="1"/>
</dbReference>
<protein>
    <submittedName>
        <fullName evidence="9">FAD dependent oxidoreductase</fullName>
    </submittedName>
</protein>
<dbReference type="InterPro" id="IPR031656">
    <property type="entry name" value="DAO_C"/>
</dbReference>
<keyword evidence="10" id="KW-1185">Reference proteome</keyword>
<evidence type="ECO:0000256" key="3">
    <source>
        <dbReference type="ARBA" id="ARBA00022630"/>
    </source>
</evidence>
<evidence type="ECO:0000313" key="10">
    <source>
        <dbReference type="Proteomes" id="UP000001887"/>
    </source>
</evidence>
<keyword evidence="6" id="KW-0560">Oxidoreductase</keyword>
<evidence type="ECO:0000256" key="5">
    <source>
        <dbReference type="ARBA" id="ARBA00022827"/>
    </source>
</evidence>
<dbReference type="PROSITE" id="PS00978">
    <property type="entry name" value="FAD_G3PDH_2"/>
    <property type="match status" value="1"/>
</dbReference>
<dbReference type="SUPFAM" id="SSF51905">
    <property type="entry name" value="FAD/NAD(P)-binding domain"/>
    <property type="match status" value="1"/>
</dbReference>
<organism evidence="9 10">
    <name type="scientific">Pirellula staleyi (strain ATCC 27377 / DSM 6068 / ICPB 4128)</name>
    <name type="common">Pirella staleyi</name>
    <dbReference type="NCBI Taxonomy" id="530564"/>
    <lineage>
        <taxon>Bacteria</taxon>
        <taxon>Pseudomonadati</taxon>
        <taxon>Planctomycetota</taxon>
        <taxon>Planctomycetia</taxon>
        <taxon>Pirellulales</taxon>
        <taxon>Pirellulaceae</taxon>
        <taxon>Pirellula</taxon>
    </lineage>
</organism>
<evidence type="ECO:0000256" key="6">
    <source>
        <dbReference type="ARBA" id="ARBA00023002"/>
    </source>
</evidence>
<dbReference type="InterPro" id="IPR038299">
    <property type="entry name" value="DAO_C_sf"/>
</dbReference>
<evidence type="ECO:0000256" key="4">
    <source>
        <dbReference type="ARBA" id="ARBA00022798"/>
    </source>
</evidence>
<dbReference type="PANTHER" id="PTHR11985:SF35">
    <property type="entry name" value="ANAEROBIC GLYCEROL-3-PHOSPHATE DEHYDROGENASE SUBUNIT A"/>
    <property type="match status" value="1"/>
</dbReference>
<accession>D2R682</accession>
<keyword evidence="4" id="KW-0319">Glycerol metabolism</keyword>
<evidence type="ECO:0000259" key="8">
    <source>
        <dbReference type="Pfam" id="PF16901"/>
    </source>
</evidence>
<gene>
    <name evidence="9" type="ordered locus">Psta_0775</name>
</gene>
<keyword evidence="5" id="KW-0274">FAD</keyword>
<dbReference type="STRING" id="530564.Psta_0775"/>
<dbReference type="PANTHER" id="PTHR11985">
    <property type="entry name" value="GLYCEROL-3-PHOSPHATE DEHYDROGENASE"/>
    <property type="match status" value="1"/>
</dbReference>
<feature type="domain" description="FAD dependent oxidoreductase" evidence="7">
    <location>
        <begin position="26"/>
        <end position="382"/>
    </location>
</feature>
<evidence type="ECO:0000256" key="2">
    <source>
        <dbReference type="ARBA" id="ARBA00007330"/>
    </source>
</evidence>
<reference evidence="9 10" key="1">
    <citation type="journal article" date="2009" name="Stand. Genomic Sci.">
        <title>Complete genome sequence of Pirellula staleyi type strain (ATCC 27377).</title>
        <authorList>
            <person name="Clum A."/>
            <person name="Tindall B.J."/>
            <person name="Sikorski J."/>
            <person name="Ivanova N."/>
            <person name="Mavrommatis K."/>
            <person name="Lucas S."/>
            <person name="Glavina del Rio T."/>
            <person name="Nolan M."/>
            <person name="Chen F."/>
            <person name="Tice H."/>
            <person name="Pitluck S."/>
            <person name="Cheng J.F."/>
            <person name="Chertkov O."/>
            <person name="Brettin T."/>
            <person name="Han C."/>
            <person name="Detter J.C."/>
            <person name="Kuske C."/>
            <person name="Bruce D."/>
            <person name="Goodwin L."/>
            <person name="Ovchinikova G."/>
            <person name="Pati A."/>
            <person name="Mikhailova N."/>
            <person name="Chen A."/>
            <person name="Palaniappan K."/>
            <person name="Land M."/>
            <person name="Hauser L."/>
            <person name="Chang Y.J."/>
            <person name="Jeffries C.D."/>
            <person name="Chain P."/>
            <person name="Rohde M."/>
            <person name="Goker M."/>
            <person name="Bristow J."/>
            <person name="Eisen J.A."/>
            <person name="Markowitz V."/>
            <person name="Hugenholtz P."/>
            <person name="Kyrpides N.C."/>
            <person name="Klenk H.P."/>
            <person name="Lapidus A."/>
        </authorList>
    </citation>
    <scope>NUCLEOTIDE SEQUENCE [LARGE SCALE GENOMIC DNA]</scope>
    <source>
        <strain evidence="10">ATCC 27377 / DSM 6068 / ICPB 4128</strain>
    </source>
</reference>
<comment type="similarity">
    <text evidence="2">Belongs to the FAD-dependent glycerol-3-phosphate dehydrogenase family.</text>
</comment>
<dbReference type="KEGG" id="psl:Psta_0775"/>
<keyword evidence="3" id="KW-0285">Flavoprotein</keyword>
<dbReference type="InterPro" id="IPR036188">
    <property type="entry name" value="FAD/NAD-bd_sf"/>
</dbReference>
<dbReference type="HOGENOM" id="CLU_015740_4_1_0"/>
<dbReference type="Pfam" id="PF16901">
    <property type="entry name" value="DAO_C"/>
    <property type="match status" value="1"/>
</dbReference>
<name>D2R682_PIRSD</name>
<dbReference type="PRINTS" id="PR01001">
    <property type="entry name" value="FADG3PDH"/>
</dbReference>
<feature type="domain" description="Alpha-glycerophosphate oxidase C-terminal" evidence="8">
    <location>
        <begin position="403"/>
        <end position="517"/>
    </location>
</feature>
<dbReference type="Proteomes" id="UP000001887">
    <property type="component" value="Chromosome"/>
</dbReference>
<comment type="cofactor">
    <cofactor evidence="1">
        <name>FAD</name>
        <dbReference type="ChEBI" id="CHEBI:57692"/>
    </cofactor>
</comment>
<dbReference type="OrthoDB" id="9766796at2"/>
<dbReference type="EMBL" id="CP001848">
    <property type="protein sequence ID" value="ADB15460.1"/>
    <property type="molecule type" value="Genomic_DNA"/>
</dbReference>
<sequence>MIDRQANWNRVKLTGNGRKNAENTWDVLIIGGGATGLGAAVDAASRGYKTLLVEQADFGKGTSSRSTKLIHGGVRYLAQGNVSLVSESLEERGILCRRVPHLVQPLAFLVPSYQWWEKPYYAAGLKAYQYLAGSLSLGATEIVSRATALEKVSTLRQQDLSGGVVYYDAQFDDTRLLVTLATTADYHDAVLLNYARVDDLLIESGKVRGATIVNEETGEEATARARVVISATGAYCDRVRRMADPSASVIVAPSRGIHLVLPRKFLPGNTALMVPRTRDGRILFVIPWQDRVVVGTTDTPIDTIPLEPQASEAEIDFVLETAASYLATPPTRADVLSQFAGIRPLVKAGSGSSTSKLARDHTILTDLSGLVTITGGKWTTYRHMAEDVVTTAAKVGGLATKPCLTRDLPLWGATAEHPACDSPGQYVPSASPFAHYGADATAIEKLIEQDPTLGAPLSPSLPLTPAEVVFHARHEMARTVEDVLSRRSRSLLLDAQASLAIAPQVATLLARELAHDSAWITDQLTQFRELAQHYLPPATSSSSN</sequence>
<dbReference type="GO" id="GO:0004368">
    <property type="term" value="F:glycerol-3-phosphate dehydrogenase (quinone) activity"/>
    <property type="evidence" value="ECO:0007669"/>
    <property type="project" value="InterPro"/>
</dbReference>
<dbReference type="Gene3D" id="3.50.50.60">
    <property type="entry name" value="FAD/NAD(P)-binding domain"/>
    <property type="match status" value="1"/>
</dbReference>